<dbReference type="OrthoDB" id="4332270at2"/>
<reference evidence="1 2" key="1">
    <citation type="submission" date="2018-05" db="EMBL/GenBank/DDBJ databases">
        <title>Streptomyces venezuelae.</title>
        <authorList>
            <person name="Kim W."/>
            <person name="Lee N."/>
            <person name="Cho B.-K."/>
        </authorList>
    </citation>
    <scope>NUCLEOTIDE SEQUENCE [LARGE SCALE GENOMIC DNA]</scope>
    <source>
        <strain evidence="1 2">ATCC 14584</strain>
    </source>
</reference>
<accession>A0A5P2BWE5</accession>
<proteinExistence type="predicted"/>
<dbReference type="Proteomes" id="UP000322927">
    <property type="component" value="Chromosome"/>
</dbReference>
<dbReference type="RefSeq" id="WP_150216942.1">
    <property type="nucleotide sequence ID" value="NZ_CP029192.1"/>
</dbReference>
<dbReference type="AlphaFoldDB" id="A0A5P2BWE5"/>
<evidence type="ECO:0000313" key="1">
    <source>
        <dbReference type="EMBL" id="QES34805.1"/>
    </source>
</evidence>
<name>A0A5P2BWE5_STRVZ</name>
<evidence type="ECO:0000313" key="2">
    <source>
        <dbReference type="Proteomes" id="UP000322927"/>
    </source>
</evidence>
<protein>
    <submittedName>
        <fullName evidence="1">Uncharacterized protein</fullName>
    </submittedName>
</protein>
<sequence>MPLRTTWDTPPSDYTILVPAGWFQLHLDPDERDRGIAALADRQFEGIDNAPVLKERLMRDLQKQAKAAHREGGVELYISLLTVEGLPLASSLLVSLIPDGWPGCATAHDLARRLAETGRPAEVRRLDAAGDAVRTEKTEAADPERQMGNTLATTTVTYHVPVPASSQWLNLTFSTPMEGLAPQMVELFDTVAGTLHWEQAGALNG</sequence>
<gene>
    <name evidence="1" type="ORF">DEJ48_16590</name>
</gene>
<organism evidence="1 2">
    <name type="scientific">Streptomyces venezuelae</name>
    <dbReference type="NCBI Taxonomy" id="54571"/>
    <lineage>
        <taxon>Bacteria</taxon>
        <taxon>Bacillati</taxon>
        <taxon>Actinomycetota</taxon>
        <taxon>Actinomycetes</taxon>
        <taxon>Kitasatosporales</taxon>
        <taxon>Streptomycetaceae</taxon>
        <taxon>Streptomyces</taxon>
    </lineage>
</organism>
<dbReference type="EMBL" id="CP029192">
    <property type="protein sequence ID" value="QES34805.1"/>
    <property type="molecule type" value="Genomic_DNA"/>
</dbReference>